<organism evidence="1">
    <name type="scientific">Acerihabitans sp. KWT182</name>
    <dbReference type="NCBI Taxonomy" id="3157919"/>
    <lineage>
        <taxon>Bacteria</taxon>
        <taxon>Pseudomonadati</taxon>
        <taxon>Pseudomonadota</taxon>
        <taxon>Gammaproteobacteria</taxon>
        <taxon>Enterobacterales</taxon>
        <taxon>Pectobacteriaceae</taxon>
        <taxon>Acerihabitans</taxon>
    </lineage>
</organism>
<gene>
    <name evidence="1" type="ORF">ABK905_20440</name>
</gene>
<protein>
    <submittedName>
        <fullName evidence="1">Uncharacterized protein</fullName>
    </submittedName>
</protein>
<evidence type="ECO:0000313" key="1">
    <source>
        <dbReference type="EMBL" id="XBS68905.1"/>
    </source>
</evidence>
<proteinExistence type="predicted"/>
<accession>A0AAU7Q7H7</accession>
<reference evidence="1" key="1">
    <citation type="submission" date="2024-06" db="EMBL/GenBank/DDBJ databases">
        <authorList>
            <person name="Coelho C."/>
            <person name="Bento M."/>
            <person name="Garcia E."/>
            <person name="Camelo A."/>
            <person name="Brandao I."/>
            <person name="Espirito Santo C."/>
            <person name="Trovao J."/>
            <person name="Verissimo A."/>
            <person name="Costa J."/>
            <person name="Tiago I."/>
        </authorList>
    </citation>
    <scope>NUCLEOTIDE SEQUENCE</scope>
    <source>
        <strain evidence="1">KWT182</strain>
    </source>
</reference>
<dbReference type="AlphaFoldDB" id="A0AAU7Q7H7"/>
<dbReference type="EMBL" id="CP157947">
    <property type="protein sequence ID" value="XBS68905.1"/>
    <property type="molecule type" value="Genomic_DNA"/>
</dbReference>
<sequence>MIENTVFGEMVLDYKAIVEGLASIDIEELYLDYKVDFDEQFQNDMIRVKNAIILLRKARVAKDDLAVRAALMYIRIFTMRLADFFDYMKDDTLRLSNTLYTCDMPDNYQVPEHYNFPRY</sequence>
<dbReference type="Gene3D" id="6.10.290.10">
    <property type="match status" value="1"/>
</dbReference>
<name>A0AAU7Q7H7_9GAMM</name>